<evidence type="ECO:0000313" key="8">
    <source>
        <dbReference type="Proteomes" id="UP001516023"/>
    </source>
</evidence>
<dbReference type="PROSITE" id="PS51443">
    <property type="entry name" value="PCS"/>
    <property type="match status" value="1"/>
</dbReference>
<keyword evidence="2" id="KW-0104">Cadmium</keyword>
<evidence type="ECO:0000256" key="5">
    <source>
        <dbReference type="SAM" id="MobiDB-lite"/>
    </source>
</evidence>
<evidence type="ECO:0000256" key="2">
    <source>
        <dbReference type="ARBA" id="ARBA00022539"/>
    </source>
</evidence>
<feature type="domain" description="Peptidase C83" evidence="6">
    <location>
        <begin position="148"/>
        <end position="398"/>
    </location>
</feature>
<dbReference type="InterPro" id="IPR007719">
    <property type="entry name" value="PCS_N"/>
</dbReference>
<evidence type="ECO:0000313" key="7">
    <source>
        <dbReference type="EMBL" id="KAL3783077.1"/>
    </source>
</evidence>
<proteinExistence type="predicted"/>
<dbReference type="Proteomes" id="UP001516023">
    <property type="component" value="Unassembled WGS sequence"/>
</dbReference>
<evidence type="ECO:0000256" key="1">
    <source>
        <dbReference type="ARBA" id="ARBA00012468"/>
    </source>
</evidence>
<dbReference type="EMBL" id="JABMIG020000269">
    <property type="protein sequence ID" value="KAL3783077.1"/>
    <property type="molecule type" value="Genomic_DNA"/>
</dbReference>
<dbReference type="GO" id="GO:0016756">
    <property type="term" value="F:glutathione gamma-glutamylcysteinyltransferase activity"/>
    <property type="evidence" value="ECO:0007669"/>
    <property type="project" value="UniProtKB-EC"/>
</dbReference>
<dbReference type="PANTHER" id="PTHR33447">
    <property type="entry name" value="GLUTATHIONE GAMMA-GLUTAMYLCYSTEINYLTRANSFERASE"/>
    <property type="match status" value="1"/>
</dbReference>
<name>A0ABD3P5W3_9STRA</name>
<reference evidence="7 8" key="1">
    <citation type="journal article" date="2020" name="G3 (Bethesda)">
        <title>Improved Reference Genome for Cyclotella cryptica CCMP332, a Model for Cell Wall Morphogenesis, Salinity Adaptation, and Lipid Production in Diatoms (Bacillariophyta).</title>
        <authorList>
            <person name="Roberts W.R."/>
            <person name="Downey K.M."/>
            <person name="Ruck E.C."/>
            <person name="Traller J.C."/>
            <person name="Alverson A.J."/>
        </authorList>
    </citation>
    <scope>NUCLEOTIDE SEQUENCE [LARGE SCALE GENOMIC DNA]</scope>
    <source>
        <strain evidence="7 8">CCMP332</strain>
    </source>
</reference>
<dbReference type="InterPro" id="IPR038156">
    <property type="entry name" value="PCS_N_sf"/>
</dbReference>
<accession>A0ABD3P5W3</accession>
<feature type="region of interest" description="Disordered" evidence="5">
    <location>
        <begin position="24"/>
        <end position="43"/>
    </location>
</feature>
<gene>
    <name evidence="7" type="ORF">HJC23_012114</name>
</gene>
<feature type="compositionally biased region" description="Polar residues" evidence="5">
    <location>
        <begin position="24"/>
        <end position="39"/>
    </location>
</feature>
<keyword evidence="4" id="KW-0479">Metal-binding</keyword>
<keyword evidence="8" id="KW-1185">Reference proteome</keyword>
<evidence type="ECO:0000256" key="4">
    <source>
        <dbReference type="ARBA" id="ARBA00022723"/>
    </source>
</evidence>
<dbReference type="InterPro" id="IPR040409">
    <property type="entry name" value="PCS-like"/>
</dbReference>
<dbReference type="EC" id="2.3.2.15" evidence="1"/>
<dbReference type="AlphaFoldDB" id="A0ABD3P5W3"/>
<dbReference type="Gene3D" id="3.90.70.30">
    <property type="entry name" value="Phytochelatin synthase, N-terminal domain"/>
    <property type="match status" value="1"/>
</dbReference>
<sequence length="432" mass="47827">MSGYQSIPDTSCTYDESTPRNVALTTSSDALPPSSNDIGHTTTNTATTHASSLLTHFGLVGIGFLVGYHGTTLSQPPWSTRRTIRTAVVSSWQPPPVDDALFVRDNVIWSDRTRRPFLDSLPFENIHPRALWNPVQSSVVESASMESDTNSSIFRQARHSKHAAFSLLYDTTNPKNYNLNEYALDYFLLSSGGFDAQINQAYCAVASVAALLNSLKYAKRFREGNAAGWTFDLPVDAVYDPYPYATQGDILGGECVAANVTWHRDGPKEEEGDGGGDNEVFYGILRPPYGLNLQQTSNLLSCHLSSSDWDVTTQEVDAAKLTLAKMRYDLKSALIDPDARVMINYDRKALNQFLIMDVAKYKYPPVWVGADTLMDAMGTVDECGWYDFSGAQERLERGGLERPVDGEEYALALGVLGCRPRRRGYIILRKTP</sequence>
<dbReference type="PANTHER" id="PTHR33447:SF20">
    <property type="entry name" value="GLUTATHIONE GAMMA-GLUTAMYLCYSTEINYLTRANSFERASE"/>
    <property type="match status" value="1"/>
</dbReference>
<comment type="caution">
    <text evidence="7">The sequence shown here is derived from an EMBL/GenBank/DDBJ whole genome shotgun (WGS) entry which is preliminary data.</text>
</comment>
<protein>
    <recommendedName>
        <fullName evidence="1">glutathione gamma-glutamylcysteinyltransferase</fullName>
        <ecNumber evidence="1">2.3.2.15</ecNumber>
    </recommendedName>
</protein>
<evidence type="ECO:0000256" key="3">
    <source>
        <dbReference type="ARBA" id="ARBA00022679"/>
    </source>
</evidence>
<keyword evidence="3" id="KW-0808">Transferase</keyword>
<organism evidence="7 8">
    <name type="scientific">Cyclotella cryptica</name>
    <dbReference type="NCBI Taxonomy" id="29204"/>
    <lineage>
        <taxon>Eukaryota</taxon>
        <taxon>Sar</taxon>
        <taxon>Stramenopiles</taxon>
        <taxon>Ochrophyta</taxon>
        <taxon>Bacillariophyta</taxon>
        <taxon>Coscinodiscophyceae</taxon>
        <taxon>Thalassiosirophycidae</taxon>
        <taxon>Stephanodiscales</taxon>
        <taxon>Stephanodiscaceae</taxon>
        <taxon>Cyclotella</taxon>
    </lineage>
</organism>
<dbReference type="Pfam" id="PF05023">
    <property type="entry name" value="Phytochelatin"/>
    <property type="match status" value="1"/>
</dbReference>
<dbReference type="InterPro" id="IPR038765">
    <property type="entry name" value="Papain-like_cys_pep_sf"/>
</dbReference>
<dbReference type="SUPFAM" id="SSF54001">
    <property type="entry name" value="Cysteine proteinases"/>
    <property type="match status" value="1"/>
</dbReference>
<evidence type="ECO:0000259" key="6">
    <source>
        <dbReference type="PROSITE" id="PS51443"/>
    </source>
</evidence>
<dbReference type="GO" id="GO:0046872">
    <property type="term" value="F:metal ion binding"/>
    <property type="evidence" value="ECO:0007669"/>
    <property type="project" value="UniProtKB-KW"/>
</dbReference>